<dbReference type="InterPro" id="IPR036259">
    <property type="entry name" value="MFS_trans_sf"/>
</dbReference>
<keyword evidence="3 6" id="KW-0812">Transmembrane</keyword>
<comment type="caution">
    <text evidence="8">The sequence shown here is derived from an EMBL/GenBank/DDBJ whole genome shotgun (WGS) entry which is preliminary data.</text>
</comment>
<feature type="transmembrane region" description="Helical" evidence="6">
    <location>
        <begin position="292"/>
        <end position="317"/>
    </location>
</feature>
<keyword evidence="2" id="KW-0813">Transport</keyword>
<feature type="non-terminal residue" evidence="8">
    <location>
        <position position="368"/>
    </location>
</feature>
<evidence type="ECO:0000256" key="6">
    <source>
        <dbReference type="SAM" id="Phobius"/>
    </source>
</evidence>
<dbReference type="GO" id="GO:0016020">
    <property type="term" value="C:membrane"/>
    <property type="evidence" value="ECO:0007669"/>
    <property type="project" value="UniProtKB-SubCell"/>
</dbReference>
<dbReference type="PANTHER" id="PTHR42718">
    <property type="entry name" value="MAJOR FACILITATOR SUPERFAMILY MULTIDRUG TRANSPORTER MFSC"/>
    <property type="match status" value="1"/>
</dbReference>
<feature type="domain" description="Major facilitator superfamily (MFS) profile" evidence="7">
    <location>
        <begin position="35"/>
        <end position="368"/>
    </location>
</feature>
<keyword evidence="4 6" id="KW-1133">Transmembrane helix</keyword>
<evidence type="ECO:0000256" key="2">
    <source>
        <dbReference type="ARBA" id="ARBA00022448"/>
    </source>
</evidence>
<evidence type="ECO:0000256" key="1">
    <source>
        <dbReference type="ARBA" id="ARBA00004141"/>
    </source>
</evidence>
<dbReference type="Proteomes" id="UP000567293">
    <property type="component" value="Unassembled WGS sequence"/>
</dbReference>
<feature type="transmembrane region" description="Helical" evidence="6">
    <location>
        <begin position="329"/>
        <end position="349"/>
    </location>
</feature>
<feature type="transmembrane region" description="Helical" evidence="6">
    <location>
        <begin position="221"/>
        <end position="241"/>
    </location>
</feature>
<dbReference type="Pfam" id="PF07690">
    <property type="entry name" value="MFS_1"/>
    <property type="match status" value="1"/>
</dbReference>
<dbReference type="AlphaFoldDB" id="A0A7V8SY59"/>
<feature type="transmembrane region" description="Helical" evidence="6">
    <location>
        <begin position="155"/>
        <end position="178"/>
    </location>
</feature>
<evidence type="ECO:0000313" key="8">
    <source>
        <dbReference type="EMBL" id="MBA0086581.1"/>
    </source>
</evidence>
<evidence type="ECO:0000256" key="3">
    <source>
        <dbReference type="ARBA" id="ARBA00022692"/>
    </source>
</evidence>
<dbReference type="PROSITE" id="PS50850">
    <property type="entry name" value="MFS"/>
    <property type="match status" value="1"/>
</dbReference>
<sequence>MSASTVTLPQPTPTQLARGIAGAVPADLSKSPLLGILGVIMGAGIVTLTGRMLTLGLADLKGHVGIGFDDGAWISSAYNVALMFIGPFTVYLGALIGPRRILMVAAGVFTVICAFLPSIHSYSLLIAAMVLAGLSSGTFYPLTLTFALRNIPLRYLPFTIALYATFVDGAVNIAPSLFGWYREHLSWEWMFWNSAVLTPLMMLCIYFGIPSTPPPKRSSEAPSFAGFLYASAGFAMLFAAFDQGERLDWWRSGLFTALFAGGVFLLLCGLTRRLRSPNPLVDLPYLRQWNTILLGLGLIVFRFNLFCTIILIPQTLAIHGFEAYQIGPALIWSALPLLALAFAAGFFLLENLDSRLLMAIGFACMGFG</sequence>
<dbReference type="PANTHER" id="PTHR42718:SF9">
    <property type="entry name" value="MAJOR FACILITATOR SUPERFAMILY MULTIDRUG TRANSPORTER MFSC"/>
    <property type="match status" value="1"/>
</dbReference>
<reference evidence="8" key="1">
    <citation type="submission" date="2020-06" db="EMBL/GenBank/DDBJ databases">
        <title>Legume-microbial interactions unlock mineral nutrients during tropical forest succession.</title>
        <authorList>
            <person name="Epihov D.Z."/>
        </authorList>
    </citation>
    <scope>NUCLEOTIDE SEQUENCE [LARGE SCALE GENOMIC DNA]</scope>
    <source>
        <strain evidence="8">Pan2503</strain>
    </source>
</reference>
<dbReference type="GO" id="GO:0022857">
    <property type="term" value="F:transmembrane transporter activity"/>
    <property type="evidence" value="ECO:0007669"/>
    <property type="project" value="InterPro"/>
</dbReference>
<evidence type="ECO:0000256" key="4">
    <source>
        <dbReference type="ARBA" id="ARBA00022989"/>
    </source>
</evidence>
<organism evidence="8 9">
    <name type="scientific">Candidatus Acidiferrum panamense</name>
    <dbReference type="NCBI Taxonomy" id="2741543"/>
    <lineage>
        <taxon>Bacteria</taxon>
        <taxon>Pseudomonadati</taxon>
        <taxon>Acidobacteriota</taxon>
        <taxon>Terriglobia</taxon>
        <taxon>Candidatus Acidiferrales</taxon>
        <taxon>Candidatus Acidiferrum</taxon>
    </lineage>
</organism>
<comment type="subcellular location">
    <subcellularLocation>
        <location evidence="1">Membrane</location>
        <topology evidence="1">Multi-pass membrane protein</topology>
    </subcellularLocation>
</comment>
<protein>
    <submittedName>
        <fullName evidence="8">MFS transporter</fullName>
    </submittedName>
</protein>
<feature type="transmembrane region" description="Helical" evidence="6">
    <location>
        <begin position="101"/>
        <end position="119"/>
    </location>
</feature>
<dbReference type="InterPro" id="IPR011701">
    <property type="entry name" value="MFS"/>
</dbReference>
<accession>A0A7V8SY59</accession>
<dbReference type="InterPro" id="IPR020846">
    <property type="entry name" value="MFS_dom"/>
</dbReference>
<name>A0A7V8SY59_9BACT</name>
<feature type="transmembrane region" description="Helical" evidence="6">
    <location>
        <begin position="33"/>
        <end position="53"/>
    </location>
</feature>
<dbReference type="SUPFAM" id="SSF103473">
    <property type="entry name" value="MFS general substrate transporter"/>
    <property type="match status" value="1"/>
</dbReference>
<evidence type="ECO:0000259" key="7">
    <source>
        <dbReference type="PROSITE" id="PS50850"/>
    </source>
</evidence>
<keyword evidence="5 6" id="KW-0472">Membrane</keyword>
<keyword evidence="9" id="KW-1185">Reference proteome</keyword>
<dbReference type="EMBL" id="JACDQQ010001583">
    <property type="protein sequence ID" value="MBA0086581.1"/>
    <property type="molecule type" value="Genomic_DNA"/>
</dbReference>
<proteinExistence type="predicted"/>
<gene>
    <name evidence="8" type="ORF">HRJ53_16495</name>
</gene>
<feature type="transmembrane region" description="Helical" evidence="6">
    <location>
        <begin position="190"/>
        <end position="209"/>
    </location>
</feature>
<evidence type="ECO:0000256" key="5">
    <source>
        <dbReference type="ARBA" id="ARBA00023136"/>
    </source>
</evidence>
<dbReference type="Gene3D" id="1.20.1250.20">
    <property type="entry name" value="MFS general substrate transporter like domains"/>
    <property type="match status" value="1"/>
</dbReference>
<feature type="transmembrane region" description="Helical" evidence="6">
    <location>
        <begin position="73"/>
        <end position="94"/>
    </location>
</feature>
<feature type="transmembrane region" description="Helical" evidence="6">
    <location>
        <begin position="125"/>
        <end position="148"/>
    </location>
</feature>
<feature type="transmembrane region" description="Helical" evidence="6">
    <location>
        <begin position="253"/>
        <end position="271"/>
    </location>
</feature>
<evidence type="ECO:0000313" key="9">
    <source>
        <dbReference type="Proteomes" id="UP000567293"/>
    </source>
</evidence>